<evidence type="ECO:0000313" key="3">
    <source>
        <dbReference type="Proteomes" id="UP000195611"/>
    </source>
</evidence>
<accession>A0A1R4JMY1</accession>
<gene>
    <name evidence="2" type="ORF">FM115_06005</name>
</gene>
<protein>
    <submittedName>
        <fullName evidence="2">Uridine kinase family protein</fullName>
    </submittedName>
</protein>
<name>A0A1R4JMY1_9LACT</name>
<dbReference type="Pfam" id="PF00485">
    <property type="entry name" value="PRK"/>
    <property type="match status" value="1"/>
</dbReference>
<dbReference type="EMBL" id="FUKW01000086">
    <property type="protein sequence ID" value="SJN33153.1"/>
    <property type="molecule type" value="Genomic_DNA"/>
</dbReference>
<organism evidence="2 3">
    <name type="scientific">Marinilactibacillus psychrotolerans 42ea</name>
    <dbReference type="NCBI Taxonomy" id="1255609"/>
    <lineage>
        <taxon>Bacteria</taxon>
        <taxon>Bacillati</taxon>
        <taxon>Bacillota</taxon>
        <taxon>Bacilli</taxon>
        <taxon>Lactobacillales</taxon>
        <taxon>Carnobacteriaceae</taxon>
        <taxon>Marinilactibacillus</taxon>
    </lineage>
</organism>
<dbReference type="PANTHER" id="PTHR10285">
    <property type="entry name" value="URIDINE KINASE"/>
    <property type="match status" value="1"/>
</dbReference>
<dbReference type="Gene3D" id="3.40.50.300">
    <property type="entry name" value="P-loop containing nucleotide triphosphate hydrolases"/>
    <property type="match status" value="1"/>
</dbReference>
<dbReference type="Proteomes" id="UP000195611">
    <property type="component" value="Unassembled WGS sequence"/>
</dbReference>
<dbReference type="GO" id="GO:0016301">
    <property type="term" value="F:kinase activity"/>
    <property type="evidence" value="ECO:0007669"/>
    <property type="project" value="UniProtKB-KW"/>
</dbReference>
<dbReference type="InterPro" id="IPR006083">
    <property type="entry name" value="PRK/URK"/>
</dbReference>
<dbReference type="GO" id="GO:0005524">
    <property type="term" value="F:ATP binding"/>
    <property type="evidence" value="ECO:0007669"/>
    <property type="project" value="InterPro"/>
</dbReference>
<dbReference type="NCBIfam" id="NF006745">
    <property type="entry name" value="PRK09270.1-4"/>
    <property type="match status" value="1"/>
</dbReference>
<evidence type="ECO:0000259" key="1">
    <source>
        <dbReference type="Pfam" id="PF00485"/>
    </source>
</evidence>
<proteinExistence type="predicted"/>
<dbReference type="InterPro" id="IPR027417">
    <property type="entry name" value="P-loop_NTPase"/>
</dbReference>
<keyword evidence="2" id="KW-0418">Kinase</keyword>
<dbReference type="SUPFAM" id="SSF52540">
    <property type="entry name" value="P-loop containing nucleoside triphosphate hydrolases"/>
    <property type="match status" value="1"/>
</dbReference>
<sequence>MKIPFNVNGLIVDAEYTKKEVNEIFIPLLKQLALLRKDKGSRVVAYLAAPPGAGKTTLSQLLEFLYKEQDLSYSFQSISIDGFHYKRKYLMNNWIEVSGEKKSLNSVKGSPESFDLEALKERIRLLTEGNVTKWPMYDRKLHDVSEETIVVDAEIVLIEGNYLLLDEPGWKELKNIADLTVFIEAKEKSLKPRLIERKILGGLSPTKAQAFYEQSDRRNVLRVLEYSGEPDIRLLLAENQEFKKL</sequence>
<feature type="domain" description="Phosphoribulokinase/uridine kinase" evidence="1">
    <location>
        <begin position="47"/>
        <end position="187"/>
    </location>
</feature>
<dbReference type="RefSeq" id="WP_087058332.1">
    <property type="nucleotide sequence ID" value="NZ_FUKW01000086.1"/>
</dbReference>
<evidence type="ECO:0000313" key="2">
    <source>
        <dbReference type="EMBL" id="SJN33153.1"/>
    </source>
</evidence>
<dbReference type="AlphaFoldDB" id="A0A1R4JMY1"/>
<keyword evidence="2" id="KW-0808">Transferase</keyword>
<reference evidence="2 3" key="1">
    <citation type="submission" date="2017-02" db="EMBL/GenBank/DDBJ databases">
        <authorList>
            <person name="Peterson S.W."/>
        </authorList>
    </citation>
    <scope>NUCLEOTIDE SEQUENCE [LARGE SCALE GENOMIC DNA]</scope>
    <source>
        <strain evidence="2 3">42ea</strain>
    </source>
</reference>